<feature type="chain" id="PRO_5039621240" description="Fibronectin type-III domain-containing protein" evidence="5">
    <location>
        <begin position="40"/>
        <end position="397"/>
    </location>
</feature>
<sequence>MPARGHRRVSERRHSMGFRKSLVLMAIAATVATAFPATAAAAPPAPTNVRAFSITGTSVTLEWNTSSGASEYEVRWTGSAKVVGATIPNAVISGLNPSTSYTFRVRAKGSSGTSPDSAPFTLTTKSDPGGGNGPVRWGGTRSSSYGISPFPSACGWEKATKQMSGYFPGSAPANVWIVGNLSNNGVALQFPHPGDGRNYGSRIKFASSDKHEPFLDYFDTHGIKVWLQVESGFADMPTLIDLVLKRYKHHPSVLGFGVDVEWFNPRGADLNDPVTDSLAQQWESRVKSHNSQYTLFLKHFSPASLPKTYRGQIVFVDDTQYFTNVTDYVAEMKGWADLYHPNPVLYQIGYAADKGWWSKEAKPIPQTLSRKLSGVTRQAHGFAWVDFTLRDVLSTSC</sequence>
<evidence type="ECO:0000256" key="1">
    <source>
        <dbReference type="ARBA" id="ARBA00022737"/>
    </source>
</evidence>
<keyword evidence="2" id="KW-0378">Hydrolase</keyword>
<evidence type="ECO:0000256" key="5">
    <source>
        <dbReference type="SAM" id="SignalP"/>
    </source>
</evidence>
<evidence type="ECO:0000259" key="6">
    <source>
        <dbReference type="PROSITE" id="PS50853"/>
    </source>
</evidence>
<keyword evidence="3" id="KW-0119">Carbohydrate metabolism</keyword>
<keyword evidence="3" id="KW-0624">Polysaccharide degradation</keyword>
<gene>
    <name evidence="7" type="ORF">DMH04_01890</name>
</gene>
<dbReference type="PROSITE" id="PS50853">
    <property type="entry name" value="FN3"/>
    <property type="match status" value="1"/>
</dbReference>
<dbReference type="SUPFAM" id="SSF51445">
    <property type="entry name" value="(Trans)glycosidases"/>
    <property type="match status" value="1"/>
</dbReference>
<evidence type="ECO:0000313" key="8">
    <source>
        <dbReference type="Proteomes" id="UP000287547"/>
    </source>
</evidence>
<dbReference type="PANTHER" id="PTHR13817:SF175">
    <property type="entry name" value="IG-LIKE AND FIBRONECTIN TYPE-III DOMAIN-CONTAINING PROTEIN C27B7.7"/>
    <property type="match status" value="1"/>
</dbReference>
<name>A0A428ZUJ8_KIBAR</name>
<dbReference type="InterPro" id="IPR013783">
    <property type="entry name" value="Ig-like_fold"/>
</dbReference>
<comment type="caution">
    <text evidence="7">The sequence shown here is derived from an EMBL/GenBank/DDBJ whole genome shotgun (WGS) entry which is preliminary data.</text>
</comment>
<dbReference type="Proteomes" id="UP000287547">
    <property type="component" value="Unassembled WGS sequence"/>
</dbReference>
<dbReference type="InterPro" id="IPR017853">
    <property type="entry name" value="GH"/>
</dbReference>
<feature type="compositionally biased region" description="Polar residues" evidence="4">
    <location>
        <begin position="110"/>
        <end position="126"/>
    </location>
</feature>
<dbReference type="SMART" id="SM00060">
    <property type="entry name" value="FN3"/>
    <property type="match status" value="1"/>
</dbReference>
<reference evidence="7 8" key="1">
    <citation type="submission" date="2018-05" db="EMBL/GenBank/DDBJ databases">
        <title>Evolution of GPA BGCs.</title>
        <authorList>
            <person name="Waglechner N."/>
            <person name="Wright G.D."/>
        </authorList>
    </citation>
    <scope>NUCLEOTIDE SEQUENCE [LARGE SCALE GENOMIC DNA]</scope>
    <source>
        <strain evidence="7 8">A82846</strain>
    </source>
</reference>
<dbReference type="Pfam" id="PF00041">
    <property type="entry name" value="fn3"/>
    <property type="match status" value="1"/>
</dbReference>
<dbReference type="EMBL" id="QHKI01000001">
    <property type="protein sequence ID" value="RSM91746.1"/>
    <property type="molecule type" value="Genomic_DNA"/>
</dbReference>
<evidence type="ECO:0000313" key="7">
    <source>
        <dbReference type="EMBL" id="RSM91746.1"/>
    </source>
</evidence>
<dbReference type="AlphaFoldDB" id="A0A428ZUJ8"/>
<accession>A0A428ZUJ8</accession>
<dbReference type="OrthoDB" id="4320050at2"/>
<keyword evidence="1" id="KW-0677">Repeat</keyword>
<dbReference type="GO" id="GO:0016798">
    <property type="term" value="F:hydrolase activity, acting on glycosyl bonds"/>
    <property type="evidence" value="ECO:0007669"/>
    <property type="project" value="UniProtKB-KW"/>
</dbReference>
<keyword evidence="5" id="KW-0732">Signal</keyword>
<organism evidence="7 8">
    <name type="scientific">Kibdelosporangium aridum</name>
    <dbReference type="NCBI Taxonomy" id="2030"/>
    <lineage>
        <taxon>Bacteria</taxon>
        <taxon>Bacillati</taxon>
        <taxon>Actinomycetota</taxon>
        <taxon>Actinomycetes</taxon>
        <taxon>Pseudonocardiales</taxon>
        <taxon>Pseudonocardiaceae</taxon>
        <taxon>Kibdelosporangium</taxon>
    </lineage>
</organism>
<dbReference type="InterPro" id="IPR050964">
    <property type="entry name" value="Striated_Muscle_Regulatory"/>
</dbReference>
<feature type="signal peptide" evidence="5">
    <location>
        <begin position="1"/>
        <end position="39"/>
    </location>
</feature>
<dbReference type="SUPFAM" id="SSF49265">
    <property type="entry name" value="Fibronectin type III"/>
    <property type="match status" value="1"/>
</dbReference>
<dbReference type="InterPro" id="IPR003961">
    <property type="entry name" value="FN3_dom"/>
</dbReference>
<dbReference type="Gene3D" id="2.60.40.10">
    <property type="entry name" value="Immunoglobulins"/>
    <property type="match status" value="1"/>
</dbReference>
<feature type="region of interest" description="Disordered" evidence="4">
    <location>
        <begin position="107"/>
        <end position="135"/>
    </location>
</feature>
<evidence type="ECO:0000256" key="3">
    <source>
        <dbReference type="ARBA" id="ARBA00023326"/>
    </source>
</evidence>
<feature type="domain" description="Fibronectin type-III" evidence="6">
    <location>
        <begin position="45"/>
        <end position="127"/>
    </location>
</feature>
<dbReference type="PANTHER" id="PTHR13817">
    <property type="entry name" value="TITIN"/>
    <property type="match status" value="1"/>
</dbReference>
<protein>
    <recommendedName>
        <fullName evidence="6">Fibronectin type-III domain-containing protein</fullName>
    </recommendedName>
</protein>
<evidence type="ECO:0000256" key="4">
    <source>
        <dbReference type="SAM" id="MobiDB-lite"/>
    </source>
</evidence>
<keyword evidence="2" id="KW-0326">Glycosidase</keyword>
<dbReference type="CDD" id="cd00063">
    <property type="entry name" value="FN3"/>
    <property type="match status" value="1"/>
</dbReference>
<evidence type="ECO:0000256" key="2">
    <source>
        <dbReference type="ARBA" id="ARBA00023295"/>
    </source>
</evidence>
<dbReference type="GO" id="GO:0000272">
    <property type="term" value="P:polysaccharide catabolic process"/>
    <property type="evidence" value="ECO:0007669"/>
    <property type="project" value="UniProtKB-KW"/>
</dbReference>
<proteinExistence type="predicted"/>
<dbReference type="InterPro" id="IPR036116">
    <property type="entry name" value="FN3_sf"/>
</dbReference>